<protein>
    <recommendedName>
        <fullName evidence="3">Transcription initiation factor TFIID</fullName>
    </recommendedName>
</protein>
<evidence type="ECO:0008006" key="3">
    <source>
        <dbReference type="Google" id="ProtNLM"/>
    </source>
</evidence>
<gene>
    <name evidence="1" type="ordered locus">KNP414_00903</name>
</gene>
<proteinExistence type="predicted"/>
<dbReference type="PATRIC" id="fig|1036673.3.peg.806"/>
<name>F8F7K8_PAEMK</name>
<dbReference type="RefSeq" id="WP_013914657.1">
    <property type="nucleotide sequence ID" value="NC_015690.1"/>
</dbReference>
<dbReference type="HOGENOM" id="CLU_019686_0_0_9"/>
<reference evidence="1 2" key="2">
    <citation type="journal article" date="2013" name="Genome Announc.">
        <title>Genome Sequence of Growth-Improving Paenibacillus mucilaginosus Strain KNP414.</title>
        <authorList>
            <person name="Lu J.J."/>
            <person name="Wang J.F."/>
            <person name="Hu X.F."/>
        </authorList>
    </citation>
    <scope>NUCLEOTIDE SEQUENCE [LARGE SCALE GENOMIC DNA]</scope>
    <source>
        <strain evidence="1 2">KNP414</strain>
    </source>
</reference>
<dbReference type="EMBL" id="CP002869">
    <property type="protein sequence ID" value="AEI39493.1"/>
    <property type="molecule type" value="Genomic_DNA"/>
</dbReference>
<dbReference type="KEGG" id="pms:KNP414_00903"/>
<accession>F8F7K8</accession>
<organism evidence="1 2">
    <name type="scientific">Paenibacillus mucilaginosus (strain KNP414)</name>
    <dbReference type="NCBI Taxonomy" id="1036673"/>
    <lineage>
        <taxon>Bacteria</taxon>
        <taxon>Bacillati</taxon>
        <taxon>Bacillota</taxon>
        <taxon>Bacilli</taxon>
        <taxon>Bacillales</taxon>
        <taxon>Paenibacillaceae</taxon>
        <taxon>Paenibacillus</taxon>
    </lineage>
</organism>
<evidence type="ECO:0000313" key="2">
    <source>
        <dbReference type="Proteomes" id="UP000006620"/>
    </source>
</evidence>
<dbReference type="Proteomes" id="UP000006620">
    <property type="component" value="Chromosome"/>
</dbReference>
<dbReference type="AlphaFoldDB" id="F8F7K8"/>
<evidence type="ECO:0000313" key="1">
    <source>
        <dbReference type="EMBL" id="AEI39493.1"/>
    </source>
</evidence>
<reference evidence="2" key="1">
    <citation type="submission" date="2011-06" db="EMBL/GenBank/DDBJ databases">
        <title>Complete genome sequence of Paenibacillus mucilaginosus KNP414.</title>
        <authorList>
            <person name="Wang J."/>
            <person name="Hu S."/>
            <person name="Hu X."/>
            <person name="Zhang B."/>
            <person name="Dong D."/>
            <person name="Zhang S."/>
            <person name="Zhao K."/>
            <person name="Wu D."/>
        </authorList>
    </citation>
    <scope>NUCLEOTIDE SEQUENCE [LARGE SCALE GENOMIC DNA]</scope>
    <source>
        <strain evidence="2">KNP414</strain>
    </source>
</reference>
<sequence>MKQLLRDFAAAYAAEAERSGERGEEPRSLRHPLLLLIVGDRSRDVLEHLYEGNRRKWSNHEGVLYFYAGQEDLAPRENLVTWKPPVPEAGSADKKNLRAGISRRFYSTEAKLLELNLLVRGLHNRLAELGRLYASLDRLHIAVVTRADDPYSVLVPELTTLLSVTLGERFRSVQADGYALLQERQEGEDFAYEAALGVAFLRELDACQRRTYRFEANLQVTGDGLKLPVTHQGPLFDTAYLLGDKDERGLFAPPGRAGHILAETAAQVILLKNRRTSGDPDPRHNDYHHGQFKQNLLPAGAADGHYASAGFARVSRPSGAIALAVLQAVYSRLLQRQRDQAAAPGQRELLELLELDPAGPDADAGALLAGLPHPVEDMHGLMSAPVPAGELQRMSLRDAERALYGGHAHAFFEANTASKARAALQAARLDRRLERLLAAKVTDDPHYGPWCTFAWTQPDARPSLAAVIRDWRAEAERDLAGALAELEAAYEERVSSLGAGRSSWLGGLLGGGRGTAKAAASALLGRIYGQKLEVLRRELKVELLRNYEDRLDAVHRRMAAYVQRLQSLGDLLREESRRTITEAGEEAGRNIPEYYGQVAGVIEAELESRRGPGFYTDERGLGSLAKGLEEGDEALLHRLIAFVRRDWFPHALFRQSFEQELLERANVAVPYDHREVLSKEELYRDLYRTLENEAAVRADVYRFTHTHRYEEKYYFGDYDSELIRYALEAESGNRSYKLGCVHEKRASGVAKLNLMGGFRLSDLMYYRSGLRYYDTYTAGGYVFHGTAVPVLQEVPESGRLPEEERGGAV</sequence>